<accession>A0A5J4LEN3</accession>
<sequence>MAGATDAVTDVVVAMDVVVDSAMAVDAALAEDVDSAAEAVSSDPTGQLRGWSPAMGAGLEDAATRRPQAASIPAARAFGCSGAHHYLRAP</sequence>
<evidence type="ECO:0000313" key="2">
    <source>
        <dbReference type="Proteomes" id="UP000325598"/>
    </source>
</evidence>
<reference evidence="1 2" key="1">
    <citation type="submission" date="2019-10" db="EMBL/GenBank/DDBJ databases">
        <title>Whole genome shotgun sequence of Streptomyces angustmyceticus NBRC 3934.</title>
        <authorList>
            <person name="Hosoyama A."/>
            <person name="Ichikawa N."/>
            <person name="Kimura A."/>
            <person name="Kitahashi Y."/>
            <person name="Komaki H."/>
            <person name="Uohara A."/>
        </authorList>
    </citation>
    <scope>NUCLEOTIDE SEQUENCE [LARGE SCALE GENOMIC DNA]</scope>
    <source>
        <strain evidence="1 2">NBRC 3934</strain>
    </source>
</reference>
<organism evidence="1 2">
    <name type="scientific">Streptomyces angustmyceticus</name>
    <dbReference type="NCBI Taxonomy" id="285578"/>
    <lineage>
        <taxon>Bacteria</taxon>
        <taxon>Bacillati</taxon>
        <taxon>Actinomycetota</taxon>
        <taxon>Actinomycetes</taxon>
        <taxon>Kitasatosporales</taxon>
        <taxon>Streptomycetaceae</taxon>
        <taxon>Streptomyces</taxon>
    </lineage>
</organism>
<comment type="caution">
    <text evidence="1">The sequence shown here is derived from an EMBL/GenBank/DDBJ whole genome shotgun (WGS) entry which is preliminary data.</text>
</comment>
<dbReference type="Proteomes" id="UP000325598">
    <property type="component" value="Unassembled WGS sequence"/>
</dbReference>
<dbReference type="EMBL" id="BLAG01000007">
    <property type="protein sequence ID" value="GES29866.1"/>
    <property type="molecule type" value="Genomic_DNA"/>
</dbReference>
<dbReference type="AlphaFoldDB" id="A0A5J4LEN3"/>
<protein>
    <submittedName>
        <fullName evidence="1">Uncharacterized protein</fullName>
    </submittedName>
</protein>
<evidence type="ECO:0000313" key="1">
    <source>
        <dbReference type="EMBL" id="GES29866.1"/>
    </source>
</evidence>
<gene>
    <name evidence="1" type="ORF">San01_23530</name>
</gene>
<name>A0A5J4LEN3_9ACTN</name>
<keyword evidence="2" id="KW-1185">Reference proteome</keyword>
<proteinExistence type="predicted"/>